<dbReference type="InterPro" id="IPR037185">
    <property type="entry name" value="EmrE-like"/>
</dbReference>
<evidence type="ECO:0000256" key="2">
    <source>
        <dbReference type="ARBA" id="ARBA00007362"/>
    </source>
</evidence>
<feature type="transmembrane region" description="Helical" evidence="6">
    <location>
        <begin position="48"/>
        <end position="70"/>
    </location>
</feature>
<evidence type="ECO:0000256" key="1">
    <source>
        <dbReference type="ARBA" id="ARBA00004141"/>
    </source>
</evidence>
<proteinExistence type="inferred from homology"/>
<feature type="transmembrane region" description="Helical" evidence="6">
    <location>
        <begin position="108"/>
        <end position="125"/>
    </location>
</feature>
<sequence length="130" mass="13388">SLLAWSGYFLAAKRASRRCEPLEYTAGATLVGGIAAAVLVVATGTVPVLHAGAWLWIGLLAVVPGTAHLLMNWAHHRVDAGLSSVLVSINPIVASAAGWVVLGQRLGVVQIVGALVTLVAVSLVARPDDH</sequence>
<evidence type="ECO:0000313" key="8">
    <source>
        <dbReference type="EMBL" id="MST33979.1"/>
    </source>
</evidence>
<dbReference type="Pfam" id="PF00892">
    <property type="entry name" value="EamA"/>
    <property type="match status" value="1"/>
</dbReference>
<evidence type="ECO:0000313" key="9">
    <source>
        <dbReference type="Proteomes" id="UP000437736"/>
    </source>
</evidence>
<evidence type="ECO:0000256" key="6">
    <source>
        <dbReference type="SAM" id="Phobius"/>
    </source>
</evidence>
<evidence type="ECO:0000259" key="7">
    <source>
        <dbReference type="Pfam" id="PF00892"/>
    </source>
</evidence>
<dbReference type="EMBL" id="WJHE01000796">
    <property type="protein sequence ID" value="MST33979.1"/>
    <property type="molecule type" value="Genomic_DNA"/>
</dbReference>
<dbReference type="SUPFAM" id="SSF103481">
    <property type="entry name" value="Multidrug resistance efflux transporter EmrE"/>
    <property type="match status" value="1"/>
</dbReference>
<protein>
    <submittedName>
        <fullName evidence="8">EamA family transporter</fullName>
    </submittedName>
</protein>
<reference evidence="8 9" key="1">
    <citation type="submission" date="2019-11" db="EMBL/GenBank/DDBJ databases">
        <title>Acidiferrimicrobium australis gen. nov., sp. nov., an acidophilic and obligately heterotrophic, member of the Actinobacteria that catalyses dissimilatory oxido- reduction of iron isolated from metal-rich acidic water in Chile.</title>
        <authorList>
            <person name="Gonzalez D."/>
            <person name="Huber K."/>
            <person name="Hedrich S."/>
            <person name="Rojas-Villalobos C."/>
            <person name="Quatrini R."/>
            <person name="Dinamarca M.A."/>
            <person name="Schwarz A."/>
            <person name="Canales C."/>
            <person name="Nancucheo I."/>
        </authorList>
    </citation>
    <scope>NUCLEOTIDE SEQUENCE [LARGE SCALE GENOMIC DNA]</scope>
    <source>
        <strain evidence="8 9">USS-CCA1</strain>
    </source>
</reference>
<feature type="domain" description="EamA" evidence="7">
    <location>
        <begin position="3"/>
        <end position="125"/>
    </location>
</feature>
<keyword evidence="3 6" id="KW-0812">Transmembrane</keyword>
<evidence type="ECO:0000256" key="4">
    <source>
        <dbReference type="ARBA" id="ARBA00022989"/>
    </source>
</evidence>
<evidence type="ECO:0000256" key="3">
    <source>
        <dbReference type="ARBA" id="ARBA00022692"/>
    </source>
</evidence>
<keyword evidence="4 6" id="KW-1133">Transmembrane helix</keyword>
<gene>
    <name evidence="8" type="ORF">GHK86_14780</name>
</gene>
<dbReference type="InterPro" id="IPR050638">
    <property type="entry name" value="AA-Vitamin_Transporters"/>
</dbReference>
<feature type="transmembrane region" description="Helical" evidence="6">
    <location>
        <begin position="21"/>
        <end position="42"/>
    </location>
</feature>
<keyword evidence="9" id="KW-1185">Reference proteome</keyword>
<comment type="caution">
    <text evidence="8">The sequence shown here is derived from an EMBL/GenBank/DDBJ whole genome shotgun (WGS) entry which is preliminary data.</text>
</comment>
<keyword evidence="5 6" id="KW-0472">Membrane</keyword>
<dbReference type="PANTHER" id="PTHR32322">
    <property type="entry name" value="INNER MEMBRANE TRANSPORTER"/>
    <property type="match status" value="1"/>
</dbReference>
<feature type="non-terminal residue" evidence="8">
    <location>
        <position position="1"/>
    </location>
</feature>
<name>A0ABW9QWD0_9ACTN</name>
<dbReference type="PANTHER" id="PTHR32322:SF2">
    <property type="entry name" value="EAMA DOMAIN-CONTAINING PROTEIN"/>
    <property type="match status" value="1"/>
</dbReference>
<comment type="similarity">
    <text evidence="2">Belongs to the EamA transporter family.</text>
</comment>
<accession>A0ABW9QWD0</accession>
<dbReference type="InterPro" id="IPR000620">
    <property type="entry name" value="EamA_dom"/>
</dbReference>
<dbReference type="Proteomes" id="UP000437736">
    <property type="component" value="Unassembled WGS sequence"/>
</dbReference>
<comment type="subcellular location">
    <subcellularLocation>
        <location evidence="1">Membrane</location>
        <topology evidence="1">Multi-pass membrane protein</topology>
    </subcellularLocation>
</comment>
<organism evidence="8 9">
    <name type="scientific">Acidiferrimicrobium australe</name>
    <dbReference type="NCBI Taxonomy" id="2664430"/>
    <lineage>
        <taxon>Bacteria</taxon>
        <taxon>Bacillati</taxon>
        <taxon>Actinomycetota</taxon>
        <taxon>Acidimicrobiia</taxon>
        <taxon>Acidimicrobiales</taxon>
        <taxon>Acidimicrobiaceae</taxon>
        <taxon>Acidiferrimicrobium</taxon>
    </lineage>
</organism>
<feature type="transmembrane region" description="Helical" evidence="6">
    <location>
        <begin position="82"/>
        <end position="102"/>
    </location>
</feature>
<evidence type="ECO:0000256" key="5">
    <source>
        <dbReference type="ARBA" id="ARBA00023136"/>
    </source>
</evidence>